<evidence type="ECO:0000313" key="4">
    <source>
        <dbReference type="Proteomes" id="UP000011083"/>
    </source>
</evidence>
<dbReference type="EMBL" id="KB007982">
    <property type="protein sequence ID" value="ELR16826.1"/>
    <property type="molecule type" value="Genomic_DNA"/>
</dbReference>
<keyword evidence="4" id="KW-1185">Reference proteome</keyword>
<dbReference type="PANTHER" id="PTHR36337:SF1">
    <property type="entry name" value="OBSCURIN-LIKE PROTEIN"/>
    <property type="match status" value="1"/>
</dbReference>
<keyword evidence="2" id="KW-0812">Transmembrane</keyword>
<dbReference type="PROSITE" id="PS50007">
    <property type="entry name" value="PIPLC_X_DOMAIN"/>
    <property type="match status" value="1"/>
</dbReference>
<protein>
    <submittedName>
        <fullName evidence="3">Uncharacterized protein</fullName>
    </submittedName>
</protein>
<gene>
    <name evidence="3" type="ORF">ACA1_383590</name>
</gene>
<evidence type="ECO:0000256" key="2">
    <source>
        <dbReference type="SAM" id="Phobius"/>
    </source>
</evidence>
<feature type="region of interest" description="Disordered" evidence="1">
    <location>
        <begin position="1077"/>
        <end position="1097"/>
    </location>
</feature>
<dbReference type="AlphaFoldDB" id="L8GXL4"/>
<sequence>MKSKIGVDHWCQQLTFFIATGRLHCIDKIAAIIAHLEPRSAPILDIKPDYLHLLPPAAHSSSTSSISPSRLDQTEYLSTGLKPLSVQLIKTAKTKIVMENLFNWRAVSEVFKVVDPHRLSYANLYDAFDLDDLSLVLRPEWLPLTPKVGSVVLPFLLLVLYVKLATNTTGSDDVSILFSKLKRSPPLIDIPNMPAEVFLSALAERRVRFFESPALDQFGVERGLKLQRSTLYWNELFENAELEYLAKSYRATELAQTIRASVRGPVDIEKSQPQTIGERAELAARNPDRLAQFDECFHRMQQYKYCSPSILLSNLRFLSSQRKWLHPSQLTPNVVDFLLWCLEDYSRPNYMYTPVIIPCLQLLTNWLRVCNDETAAHLLRTDPQRPVAEQTLKGVSILENVFSRCSPDGALFALCITYLGASVGVLGDRSDVSVDTILRYLEKQPDVLVALIDRPDGIVYFRRSNHLATILSGVGDAMVSLPFDRLARVTHLLLRLWTPSPDQILLRQRAVSRRPAKGKEKVDDAGEEGVASADLPPLEHGLTLFQLLQYVFVTRAMKRAAFVTSPPPPSSHAGLAAHEPTDWLRAIAVECKAAYDELVDRGGTPPPTSKGMTVFKKHYEVSAQEEQLLDASRLLMLELVSHSVRHSVDSSTLPLPLDEVTRYRRHATSLVCTNIDPLQLVEEDRALVLRLVLDVLLGEVFAYTWILHAMQNRDPALLPKIVECKDTALFKQSRNLTQSLGVLFPNMVEKEVRTFMQMIFLCINTLFAAVYVVMSGEQCVRALQTLSFIQFARVPVALYDQIVHTIARQAAVDTDNLKGVVELFPIPSKADGDLKQLDGHELARLRFFMVAVLPVLPLVPENLLSEHLLPMMFKNVAHEDARVSKGVHQMFKSLFIDPWGYGKNAMAPHVMKLVPYYIKVCLEYYGYIPFPAFTDGFLAIVSALPPTSSLVVLSLKTLTDKILEIQQRAADSKAGSGQQPLPPSTLHDPNDPRQLILLLFNFMIIADVQILDVVLVLVRNIVKGSPKESWPQLLKYAHDVILNNFDYTRKDQCVKWYLRLLHDLQLGRQAARLVPPAWASSKDDTSTSAHPPEAARL</sequence>
<dbReference type="Proteomes" id="UP000011083">
    <property type="component" value="Unassembled WGS sequence"/>
</dbReference>
<dbReference type="KEGG" id="acan:ACA1_383590"/>
<reference evidence="3 4" key="1">
    <citation type="journal article" date="2013" name="Genome Biol.">
        <title>Genome of Acanthamoeba castellanii highlights extensive lateral gene transfer and early evolution of tyrosine kinase signaling.</title>
        <authorList>
            <person name="Clarke M."/>
            <person name="Lohan A.J."/>
            <person name="Liu B."/>
            <person name="Lagkouvardos I."/>
            <person name="Roy S."/>
            <person name="Zafar N."/>
            <person name="Bertelli C."/>
            <person name="Schilde C."/>
            <person name="Kianianmomeni A."/>
            <person name="Burglin T.R."/>
            <person name="Frech C."/>
            <person name="Turcotte B."/>
            <person name="Kopec K.O."/>
            <person name="Synnott J.M."/>
            <person name="Choo C."/>
            <person name="Paponov I."/>
            <person name="Finkler A."/>
            <person name="Soon Heng Tan C."/>
            <person name="Hutchins A.P."/>
            <person name="Weinmeier T."/>
            <person name="Rattei T."/>
            <person name="Chu J.S."/>
            <person name="Gimenez G."/>
            <person name="Irimia M."/>
            <person name="Rigden D.J."/>
            <person name="Fitzpatrick D.A."/>
            <person name="Lorenzo-Morales J."/>
            <person name="Bateman A."/>
            <person name="Chiu C.H."/>
            <person name="Tang P."/>
            <person name="Hegemann P."/>
            <person name="Fromm H."/>
            <person name="Raoult D."/>
            <person name="Greub G."/>
            <person name="Miranda-Saavedra D."/>
            <person name="Chen N."/>
            <person name="Nash P."/>
            <person name="Ginger M.L."/>
            <person name="Horn M."/>
            <person name="Schaap P."/>
            <person name="Caler L."/>
            <person name="Loftus B."/>
        </authorList>
    </citation>
    <scope>NUCLEOTIDE SEQUENCE [LARGE SCALE GENOMIC DNA]</scope>
    <source>
        <strain evidence="3 4">Neff</strain>
    </source>
</reference>
<dbReference type="RefSeq" id="XP_004338839.1">
    <property type="nucleotide sequence ID" value="XM_004338791.1"/>
</dbReference>
<dbReference type="STRING" id="1257118.L8GXL4"/>
<keyword evidence="2" id="KW-0472">Membrane</keyword>
<feature type="transmembrane region" description="Helical" evidence="2">
    <location>
        <begin position="755"/>
        <end position="774"/>
    </location>
</feature>
<dbReference type="GeneID" id="14917547"/>
<name>L8GXL4_ACACF</name>
<proteinExistence type="predicted"/>
<keyword evidence="2" id="KW-1133">Transmembrane helix</keyword>
<evidence type="ECO:0000313" key="3">
    <source>
        <dbReference type="EMBL" id="ELR16826.1"/>
    </source>
</evidence>
<organism evidence="3 4">
    <name type="scientific">Acanthamoeba castellanii (strain ATCC 30010 / Neff)</name>
    <dbReference type="NCBI Taxonomy" id="1257118"/>
    <lineage>
        <taxon>Eukaryota</taxon>
        <taxon>Amoebozoa</taxon>
        <taxon>Discosea</taxon>
        <taxon>Longamoebia</taxon>
        <taxon>Centramoebida</taxon>
        <taxon>Acanthamoebidae</taxon>
        <taxon>Acanthamoeba</taxon>
    </lineage>
</organism>
<feature type="transmembrane region" description="Helical" evidence="2">
    <location>
        <begin position="995"/>
        <end position="1018"/>
    </location>
</feature>
<dbReference type="VEuPathDB" id="AmoebaDB:ACA1_383590"/>
<evidence type="ECO:0000256" key="1">
    <source>
        <dbReference type="SAM" id="MobiDB-lite"/>
    </source>
</evidence>
<accession>L8GXL4</accession>
<dbReference type="PANTHER" id="PTHR36337">
    <property type="entry name" value="OBSCURIN-LIKE PROTEIN"/>
    <property type="match status" value="1"/>
</dbReference>